<proteinExistence type="inferred from homology"/>
<gene>
    <name evidence="4" type="ORF">JCM31826_00570</name>
</gene>
<evidence type="ECO:0000313" key="5">
    <source>
        <dbReference type="Proteomes" id="UP000286715"/>
    </source>
</evidence>
<dbReference type="AlphaFoldDB" id="A0A401XHU6"/>
<sequence>MDDAICRYAAQADEVWHAGDIGSENVLESLSQSSITLRAVFGNIDDTSLRKKWPEDAVFEIEGLKVWITHIGGYPGKYVRRVQQKWNSIKPGLFICGHSHILKVMYDSKNACLHMNPGAAGIHGFHQVRTALRFQVRAGKVENLEVIEFGKRAQPL</sequence>
<dbReference type="GO" id="GO:0016787">
    <property type="term" value="F:hydrolase activity"/>
    <property type="evidence" value="ECO:0007669"/>
    <property type="project" value="UniProtKB-UniRule"/>
</dbReference>
<keyword evidence="2" id="KW-0479">Metal-binding</keyword>
<comment type="similarity">
    <text evidence="1 2">Belongs to the metallophosphoesterase superfamily. YfcE family.</text>
</comment>
<protein>
    <recommendedName>
        <fullName evidence="2">Phosphoesterase</fullName>
        <ecNumber evidence="2">3.1.4.-</ecNumber>
    </recommendedName>
</protein>
<dbReference type="EMBL" id="BHZE01000001">
    <property type="protein sequence ID" value="GCD76575.1"/>
    <property type="molecule type" value="Genomic_DNA"/>
</dbReference>
<evidence type="ECO:0000259" key="3">
    <source>
        <dbReference type="Pfam" id="PF12850"/>
    </source>
</evidence>
<dbReference type="Gene3D" id="3.60.21.10">
    <property type="match status" value="1"/>
</dbReference>
<dbReference type="InterPro" id="IPR024654">
    <property type="entry name" value="Calcineurin-like_PHP_lpxH"/>
</dbReference>
<dbReference type="EC" id="3.1.4.-" evidence="2"/>
<name>A0A401XHU6_9FLAO</name>
<dbReference type="InterPro" id="IPR029052">
    <property type="entry name" value="Metallo-depent_PP-like"/>
</dbReference>
<evidence type="ECO:0000256" key="1">
    <source>
        <dbReference type="ARBA" id="ARBA00008950"/>
    </source>
</evidence>
<dbReference type="GO" id="GO:0046872">
    <property type="term" value="F:metal ion binding"/>
    <property type="evidence" value="ECO:0007669"/>
    <property type="project" value="UniProtKB-KW"/>
</dbReference>
<dbReference type="Pfam" id="PF12850">
    <property type="entry name" value="Metallophos_2"/>
    <property type="match status" value="1"/>
</dbReference>
<comment type="cofactor">
    <cofactor evidence="2">
        <name>a divalent metal cation</name>
        <dbReference type="ChEBI" id="CHEBI:60240"/>
    </cofactor>
</comment>
<evidence type="ECO:0000256" key="2">
    <source>
        <dbReference type="RuleBase" id="RU362039"/>
    </source>
</evidence>
<accession>A0A401XHU6</accession>
<comment type="caution">
    <text evidence="4">The sequence shown here is derived from an EMBL/GenBank/DDBJ whole genome shotgun (WGS) entry which is preliminary data.</text>
</comment>
<dbReference type="NCBIfam" id="TIGR00040">
    <property type="entry name" value="yfcE"/>
    <property type="match status" value="1"/>
</dbReference>
<evidence type="ECO:0000313" key="4">
    <source>
        <dbReference type="EMBL" id="GCD76575.1"/>
    </source>
</evidence>
<dbReference type="SUPFAM" id="SSF56300">
    <property type="entry name" value="Metallo-dependent phosphatases"/>
    <property type="match status" value="1"/>
</dbReference>
<feature type="domain" description="Calcineurin-like phosphoesterase" evidence="3">
    <location>
        <begin position="3"/>
        <end position="137"/>
    </location>
</feature>
<dbReference type="Proteomes" id="UP000286715">
    <property type="component" value="Unassembled WGS sequence"/>
</dbReference>
<organism evidence="4 5">
    <name type="scientific">Thermaurantimonas aggregans</name>
    <dbReference type="NCBI Taxonomy" id="2173829"/>
    <lineage>
        <taxon>Bacteria</taxon>
        <taxon>Pseudomonadati</taxon>
        <taxon>Bacteroidota</taxon>
        <taxon>Flavobacteriia</taxon>
        <taxon>Flavobacteriales</taxon>
        <taxon>Schleiferiaceae</taxon>
        <taxon>Thermaurantimonas</taxon>
    </lineage>
</organism>
<reference evidence="4 5" key="1">
    <citation type="submission" date="2018-11" db="EMBL/GenBank/DDBJ databases">
        <title>Schleiferia aggregans sp. nov., a moderately thermophilic heterotrophic bacterium isolated from microbial mats at a terrestrial hot spring.</title>
        <authorList>
            <person name="Iino T."/>
            <person name="Ohkuma M."/>
            <person name="Haruta S."/>
        </authorList>
    </citation>
    <scope>NUCLEOTIDE SEQUENCE [LARGE SCALE GENOMIC DNA]</scope>
    <source>
        <strain evidence="4 5">LA</strain>
    </source>
</reference>
<dbReference type="InterPro" id="IPR000979">
    <property type="entry name" value="Phosphodiesterase_MJ0936/Vps29"/>
</dbReference>
<keyword evidence="5" id="KW-1185">Reference proteome</keyword>